<dbReference type="Proteomes" id="UP000631421">
    <property type="component" value="Unassembled WGS sequence"/>
</dbReference>
<comment type="caution">
    <text evidence="1">The sequence shown here is derived from an EMBL/GenBank/DDBJ whole genome shotgun (WGS) entry which is preliminary data.</text>
</comment>
<evidence type="ECO:0008006" key="3">
    <source>
        <dbReference type="Google" id="ProtNLM"/>
    </source>
</evidence>
<gene>
    <name evidence="1" type="ORF">H6F44_06480</name>
</gene>
<reference evidence="1" key="1">
    <citation type="journal article" date="2015" name="ISME J.">
        <title>Draft Genome Sequence of Streptomyces incarnatus NRRL8089, which Produces the Nucleoside Antibiotic Sinefungin.</title>
        <authorList>
            <person name="Oshima K."/>
            <person name="Hattori M."/>
            <person name="Shimizu H."/>
            <person name="Fukuda K."/>
            <person name="Nemoto M."/>
            <person name="Inagaki K."/>
            <person name="Tamura T."/>
        </authorList>
    </citation>
    <scope>NUCLEOTIDE SEQUENCE</scope>
    <source>
        <strain evidence="1">FACHB-1277</strain>
    </source>
</reference>
<proteinExistence type="predicted"/>
<sequence length="91" mass="10611">MKRTQVKVNLSLPFKALIEMMSSLELREKIKLRELLDRDIAITQQKIQNLSPQENSQELEPAVESFRRGWDDVMNGRTKPISELWDGIDVD</sequence>
<dbReference type="AlphaFoldDB" id="A0A926UTC0"/>
<evidence type="ECO:0000313" key="1">
    <source>
        <dbReference type="EMBL" id="MBD2149772.1"/>
    </source>
</evidence>
<reference evidence="1" key="2">
    <citation type="submission" date="2020-08" db="EMBL/GenBank/DDBJ databases">
        <authorList>
            <person name="Chen M."/>
            <person name="Teng W."/>
            <person name="Zhao L."/>
            <person name="Hu C."/>
            <person name="Zhou Y."/>
            <person name="Han B."/>
            <person name="Song L."/>
            <person name="Shu W."/>
        </authorList>
    </citation>
    <scope>NUCLEOTIDE SEQUENCE</scope>
    <source>
        <strain evidence="1">FACHB-1277</strain>
    </source>
</reference>
<protein>
    <recommendedName>
        <fullName evidence="3">Addiction module component</fullName>
    </recommendedName>
</protein>
<accession>A0A926UTC0</accession>
<evidence type="ECO:0000313" key="2">
    <source>
        <dbReference type="Proteomes" id="UP000631421"/>
    </source>
</evidence>
<dbReference type="EMBL" id="JACJPY010000013">
    <property type="protein sequence ID" value="MBD2149772.1"/>
    <property type="molecule type" value="Genomic_DNA"/>
</dbReference>
<name>A0A926UTC0_9CYAN</name>
<organism evidence="1 2">
    <name type="scientific">Pseudanabaena cinerea FACHB-1277</name>
    <dbReference type="NCBI Taxonomy" id="2949581"/>
    <lineage>
        <taxon>Bacteria</taxon>
        <taxon>Bacillati</taxon>
        <taxon>Cyanobacteriota</taxon>
        <taxon>Cyanophyceae</taxon>
        <taxon>Pseudanabaenales</taxon>
        <taxon>Pseudanabaenaceae</taxon>
        <taxon>Pseudanabaena</taxon>
        <taxon>Pseudanabaena cinerea</taxon>
    </lineage>
</organism>
<keyword evidence="2" id="KW-1185">Reference proteome</keyword>